<feature type="domain" description="Methyltransferase" evidence="1">
    <location>
        <begin position="137"/>
        <end position="275"/>
    </location>
</feature>
<dbReference type="EMBL" id="MWPZ01000009">
    <property type="protein sequence ID" value="TIC91709.1"/>
    <property type="molecule type" value="Genomic_DNA"/>
</dbReference>
<name>A0A4T0VHV4_9PEZI</name>
<accession>A0A4T0VHV4</accession>
<reference evidence="2 3" key="1">
    <citation type="journal article" date="2019" name="Genome Biol. Evol.">
        <title>Genomic Plasticity Mediated by Transposable Elements in the Plant Pathogenic Fungus Colletotrichum higginsianum.</title>
        <authorList>
            <person name="Tsushima A."/>
            <person name="Gan P."/>
            <person name="Kumakura N."/>
            <person name="Narusaka M."/>
            <person name="Takano Y."/>
            <person name="Narusaka Y."/>
            <person name="Shirasu K."/>
        </authorList>
    </citation>
    <scope>NUCLEOTIDE SEQUENCE [LARGE SCALE GENOMIC DNA]</scope>
    <source>
        <strain evidence="2 3">MAFF305635-RFP</strain>
    </source>
</reference>
<proteinExistence type="predicted"/>
<evidence type="ECO:0000313" key="3">
    <source>
        <dbReference type="Proteomes" id="UP000305883"/>
    </source>
</evidence>
<dbReference type="PANTHER" id="PTHR12496">
    <property type="entry name" value="CGI-41 METHYLTRANSFERASE"/>
    <property type="match status" value="1"/>
</dbReference>
<dbReference type="SUPFAM" id="SSF53335">
    <property type="entry name" value="S-adenosyl-L-methionine-dependent methyltransferases"/>
    <property type="match status" value="1"/>
</dbReference>
<organism evidence="2 3">
    <name type="scientific">Colletotrichum higginsianum</name>
    <dbReference type="NCBI Taxonomy" id="80884"/>
    <lineage>
        <taxon>Eukaryota</taxon>
        <taxon>Fungi</taxon>
        <taxon>Dikarya</taxon>
        <taxon>Ascomycota</taxon>
        <taxon>Pezizomycotina</taxon>
        <taxon>Sordariomycetes</taxon>
        <taxon>Hypocreomycetidae</taxon>
        <taxon>Glomerellales</taxon>
        <taxon>Glomerellaceae</taxon>
        <taxon>Colletotrichum</taxon>
        <taxon>Colletotrichum destructivum species complex</taxon>
    </lineage>
</organism>
<dbReference type="OrthoDB" id="10258156at2759"/>
<evidence type="ECO:0000313" key="2">
    <source>
        <dbReference type="EMBL" id="TIC91709.1"/>
    </source>
</evidence>
<comment type="caution">
    <text evidence="2">The sequence shown here is derived from an EMBL/GenBank/DDBJ whole genome shotgun (WGS) entry which is preliminary data.</text>
</comment>
<protein>
    <submittedName>
        <fullName evidence="2">Protein RRNAD1</fullName>
    </submittedName>
</protein>
<sequence>MLTLPGSYDDVKKYTDDLLEFINTPLVRQITGGIHVNDALIHDAWEALPPEWTAWWTSLPDHRLAQQDLIDSIEEPTDTVSTTGEHGDGGLSRLLQGRPASLTEWLKTLQSLSLPRAQRPGPSTTLPDVLTSRMNTKKKAEVSTAVAYIRSVCEANDITHVIDMGSGQGYLSVSLAFLFPDLRVLAIDGSESQIAASSAAAAGLGIPEGRIRHLRRYVDGTPPLAAEMAAWARGNRCMLVGLHACGNLSEHMLKYFTAASFISHLGAIGCCYNHIVPRSAACPDGFPISARMRDGGLVLSATALMTGCQAPNNWDRADLTKEESVYSKRRFYRALLEKVFFDKGIRLDTESRRPVWGARKGDTASFVQFARRAVGVLGVDGSGIHDDELASYESRYRDYSSRIAILWMLSVLCCKAVESVIALDRWWFLVENGGHNVDVLPVFDYNASPRNLMIVASRDIS</sequence>
<evidence type="ECO:0000259" key="1">
    <source>
        <dbReference type="Pfam" id="PF13679"/>
    </source>
</evidence>
<dbReference type="InterPro" id="IPR029063">
    <property type="entry name" value="SAM-dependent_MTases_sf"/>
</dbReference>
<dbReference type="Proteomes" id="UP000305883">
    <property type="component" value="Unassembled WGS sequence"/>
</dbReference>
<dbReference type="Gene3D" id="3.40.50.150">
    <property type="entry name" value="Vaccinia Virus protein VP39"/>
    <property type="match status" value="1"/>
</dbReference>
<gene>
    <name evidence="2" type="ORF">CH35J_010876</name>
</gene>
<dbReference type="InterPro" id="IPR025714">
    <property type="entry name" value="Methyltranfer_dom"/>
</dbReference>
<dbReference type="PANTHER" id="PTHR12496:SF0">
    <property type="entry name" value="METHYLTRANSFERASE DOMAIN-CONTAINING PROTEIN"/>
    <property type="match status" value="1"/>
</dbReference>
<dbReference type="AlphaFoldDB" id="A0A4T0VHV4"/>
<dbReference type="InterPro" id="IPR052220">
    <property type="entry name" value="METTL25"/>
</dbReference>
<dbReference type="Pfam" id="PF13679">
    <property type="entry name" value="Methyltransf_32"/>
    <property type="match status" value="1"/>
</dbReference>